<feature type="domain" description="HTH gntR-type" evidence="6">
    <location>
        <begin position="14"/>
        <end position="82"/>
    </location>
</feature>
<dbReference type="InterPro" id="IPR004839">
    <property type="entry name" value="Aminotransferase_I/II_large"/>
</dbReference>
<dbReference type="PANTHER" id="PTHR46577:SF1">
    <property type="entry name" value="HTH-TYPE TRANSCRIPTIONAL REGULATORY PROTEIN GABR"/>
    <property type="match status" value="1"/>
</dbReference>
<dbReference type="RefSeq" id="WP_022312125.1">
    <property type="nucleotide sequence ID" value="NZ_JAJEPV010000050.1"/>
</dbReference>
<protein>
    <submittedName>
        <fullName evidence="7">PLP-dependent aminotransferase family protein</fullName>
    </submittedName>
</protein>
<keyword evidence="3" id="KW-0805">Transcription regulation</keyword>
<dbReference type="Proteomes" id="UP001197795">
    <property type="component" value="Unassembled WGS sequence"/>
</dbReference>
<keyword evidence="5" id="KW-0804">Transcription</keyword>
<keyword evidence="2" id="KW-0663">Pyridoxal phosphate</keyword>
<name>A0AAE3D8S5_9FIRM</name>
<dbReference type="Gene3D" id="1.10.10.10">
    <property type="entry name" value="Winged helix-like DNA-binding domain superfamily/Winged helix DNA-binding domain"/>
    <property type="match status" value="1"/>
</dbReference>
<accession>A0AAE3D8S5</accession>
<dbReference type="SUPFAM" id="SSF46785">
    <property type="entry name" value="Winged helix' DNA-binding domain"/>
    <property type="match status" value="1"/>
</dbReference>
<dbReference type="SMART" id="SM00345">
    <property type="entry name" value="HTH_GNTR"/>
    <property type="match status" value="1"/>
</dbReference>
<dbReference type="InterPro" id="IPR036390">
    <property type="entry name" value="WH_DNA-bd_sf"/>
</dbReference>
<evidence type="ECO:0000256" key="5">
    <source>
        <dbReference type="ARBA" id="ARBA00023163"/>
    </source>
</evidence>
<keyword evidence="4" id="KW-0238">DNA-binding</keyword>
<evidence type="ECO:0000313" key="8">
    <source>
        <dbReference type="Proteomes" id="UP001197795"/>
    </source>
</evidence>
<evidence type="ECO:0000256" key="2">
    <source>
        <dbReference type="ARBA" id="ARBA00022898"/>
    </source>
</evidence>
<dbReference type="CDD" id="cd00609">
    <property type="entry name" value="AAT_like"/>
    <property type="match status" value="1"/>
</dbReference>
<dbReference type="GO" id="GO:0003677">
    <property type="term" value="F:DNA binding"/>
    <property type="evidence" value="ECO:0007669"/>
    <property type="project" value="UniProtKB-KW"/>
</dbReference>
<evidence type="ECO:0000256" key="3">
    <source>
        <dbReference type="ARBA" id="ARBA00023015"/>
    </source>
</evidence>
<dbReference type="EMBL" id="JAJEPV010000050">
    <property type="protein sequence ID" value="MCC2120932.1"/>
    <property type="molecule type" value="Genomic_DNA"/>
</dbReference>
<dbReference type="InterPro" id="IPR000524">
    <property type="entry name" value="Tscrpt_reg_HTH_GntR"/>
</dbReference>
<sequence length="468" mass="53876">MYDMTIRLRTDSDKCLYQQIYEHIRQEIREGKLLAGERLPSTRSLAEYLQVARSTVDYAYDQLLSEGYIEARPYKGYFVCRLEGIFAMEPREENEPEPDTSGEESVPEEGCIDFSPYGIDMNGFPVGVWKRITKNILNDNNSDLFAQGEPQGDYDLRLTISRYLHSSRGVNCRPEQIIVGAGNDYLLLLLEKILGRHVGIAMENPTYKRAYRIFESFAYRIHTVDMDDKGMRADRLSGLPVRVAYVMPSHQYPTGAVMTIGRRAELLRWAEREPDRYLIEDDYDSEFRYRGKPIPSLQSSDEKGKVIYIGTFSKAIAPAIRVSYMVLPGDLLDIYRRDCSFYSCTVSRIDQRILNEFIRDGYFERHLNKMRMRYRAKHDLLLAGLEPFKKQFVISGEDAGLHLLLTAKGNVTEQELLERAAAEKVKAYGMSENMVEATMRKATVLLGFGSIDEAEMQEGLRRLQKAWL</sequence>
<dbReference type="PANTHER" id="PTHR46577">
    <property type="entry name" value="HTH-TYPE TRANSCRIPTIONAL REGULATORY PROTEIN GABR"/>
    <property type="match status" value="1"/>
</dbReference>
<dbReference type="InterPro" id="IPR015421">
    <property type="entry name" value="PyrdxlP-dep_Trfase_major"/>
</dbReference>
<dbReference type="InterPro" id="IPR015424">
    <property type="entry name" value="PyrdxlP-dep_Trfase"/>
</dbReference>
<gene>
    <name evidence="7" type="ORF">LKD75_15305</name>
</gene>
<dbReference type="GO" id="GO:0003700">
    <property type="term" value="F:DNA-binding transcription factor activity"/>
    <property type="evidence" value="ECO:0007669"/>
    <property type="project" value="InterPro"/>
</dbReference>
<keyword evidence="7" id="KW-0808">Transferase</keyword>
<dbReference type="CDD" id="cd07377">
    <property type="entry name" value="WHTH_GntR"/>
    <property type="match status" value="1"/>
</dbReference>
<dbReference type="Pfam" id="PF00155">
    <property type="entry name" value="Aminotran_1_2"/>
    <property type="match status" value="1"/>
</dbReference>
<organism evidence="7 8">
    <name type="scientific">Waltera acetigignens</name>
    <dbReference type="NCBI Taxonomy" id="2981769"/>
    <lineage>
        <taxon>Bacteria</taxon>
        <taxon>Bacillati</taxon>
        <taxon>Bacillota</taxon>
        <taxon>Clostridia</taxon>
        <taxon>Lachnospirales</taxon>
        <taxon>Lachnospiraceae</taxon>
        <taxon>Waltera</taxon>
    </lineage>
</organism>
<dbReference type="Gene3D" id="3.40.640.10">
    <property type="entry name" value="Type I PLP-dependent aspartate aminotransferase-like (Major domain)"/>
    <property type="match status" value="1"/>
</dbReference>
<dbReference type="AlphaFoldDB" id="A0AAE3D8S5"/>
<evidence type="ECO:0000313" key="7">
    <source>
        <dbReference type="EMBL" id="MCC2120932.1"/>
    </source>
</evidence>
<proteinExistence type="inferred from homology"/>
<dbReference type="InterPro" id="IPR051446">
    <property type="entry name" value="HTH_trans_reg/aminotransferase"/>
</dbReference>
<dbReference type="GO" id="GO:0008483">
    <property type="term" value="F:transaminase activity"/>
    <property type="evidence" value="ECO:0007669"/>
    <property type="project" value="UniProtKB-KW"/>
</dbReference>
<evidence type="ECO:0000259" key="6">
    <source>
        <dbReference type="PROSITE" id="PS50949"/>
    </source>
</evidence>
<comment type="caution">
    <text evidence="7">The sequence shown here is derived from an EMBL/GenBank/DDBJ whole genome shotgun (WGS) entry which is preliminary data.</text>
</comment>
<comment type="similarity">
    <text evidence="1">In the C-terminal section; belongs to the class-I pyridoxal-phosphate-dependent aminotransferase family.</text>
</comment>
<reference evidence="7 8" key="1">
    <citation type="submission" date="2021-10" db="EMBL/GenBank/DDBJ databases">
        <title>Anaerobic single-cell dispensing facilitates the cultivation of human gut bacteria.</title>
        <authorList>
            <person name="Afrizal A."/>
        </authorList>
    </citation>
    <scope>NUCLEOTIDE SEQUENCE [LARGE SCALE GENOMIC DNA]</scope>
    <source>
        <strain evidence="7 8">CLA-AA-H273</strain>
    </source>
</reference>
<dbReference type="Pfam" id="PF00392">
    <property type="entry name" value="GntR"/>
    <property type="match status" value="1"/>
</dbReference>
<dbReference type="PROSITE" id="PS50949">
    <property type="entry name" value="HTH_GNTR"/>
    <property type="match status" value="1"/>
</dbReference>
<keyword evidence="8" id="KW-1185">Reference proteome</keyword>
<evidence type="ECO:0000256" key="4">
    <source>
        <dbReference type="ARBA" id="ARBA00023125"/>
    </source>
</evidence>
<keyword evidence="7" id="KW-0032">Aminotransferase</keyword>
<evidence type="ECO:0000256" key="1">
    <source>
        <dbReference type="ARBA" id="ARBA00005384"/>
    </source>
</evidence>
<dbReference type="InterPro" id="IPR036388">
    <property type="entry name" value="WH-like_DNA-bd_sf"/>
</dbReference>
<dbReference type="PRINTS" id="PR00035">
    <property type="entry name" value="HTHGNTR"/>
</dbReference>
<dbReference type="GO" id="GO:0030170">
    <property type="term" value="F:pyridoxal phosphate binding"/>
    <property type="evidence" value="ECO:0007669"/>
    <property type="project" value="InterPro"/>
</dbReference>
<dbReference type="SUPFAM" id="SSF53383">
    <property type="entry name" value="PLP-dependent transferases"/>
    <property type="match status" value="1"/>
</dbReference>